<sequence length="287" mass="33099">MTCDQDLDGTVVRGRSVWKNQDGYLAGEKAPFKSFYANMFWAYALLALFWFPGFVQHWNHRIQLHSHITLVIVLAMCESALRYYEFTGLNSTSISTMDVTCWAITFSSLKMSMSRLLLLVITTGYGVVKKPIVGNIALRMHLLGVVYFVLAEAYKLAEHLETLSTNGLTFIMLLWVVVENCVIQWTFRSLWNTLKKLKVKKNMAKLQLYEMFATALVILTLLNIALIYVKVTTPQLLCIYLPMFCCLLICLFWAPSDKLTRYLYIAEMEDEFEEEEGASLTKKRRED</sequence>
<proteinExistence type="predicted"/>
<gene>
    <name evidence="8" type="ORF">ANE_LOCUS1429</name>
</gene>
<feature type="transmembrane region" description="Helical" evidence="6">
    <location>
        <begin position="35"/>
        <end position="55"/>
    </location>
</feature>
<keyword evidence="4 6" id="KW-1133">Transmembrane helix</keyword>
<keyword evidence="3" id="KW-0732">Signal</keyword>
<comment type="caution">
    <text evidence="8">The sequence shown here is derived from an EMBL/GenBank/DDBJ whole genome shotgun (WGS) entry which is preliminary data.</text>
</comment>
<evidence type="ECO:0000259" key="7">
    <source>
        <dbReference type="Pfam" id="PF06814"/>
    </source>
</evidence>
<dbReference type="GO" id="GO:0005794">
    <property type="term" value="C:Golgi apparatus"/>
    <property type="evidence" value="ECO:0007669"/>
    <property type="project" value="TreeGrafter"/>
</dbReference>
<evidence type="ECO:0000256" key="4">
    <source>
        <dbReference type="ARBA" id="ARBA00022989"/>
    </source>
</evidence>
<evidence type="ECO:0000256" key="5">
    <source>
        <dbReference type="ARBA" id="ARBA00023136"/>
    </source>
</evidence>
<feature type="transmembrane region" description="Helical" evidence="6">
    <location>
        <begin position="169"/>
        <end position="187"/>
    </location>
</feature>
<dbReference type="GO" id="GO:0016020">
    <property type="term" value="C:membrane"/>
    <property type="evidence" value="ECO:0007669"/>
    <property type="project" value="UniProtKB-SubCell"/>
</dbReference>
<dbReference type="Pfam" id="PF06814">
    <property type="entry name" value="GOST_TM"/>
    <property type="match status" value="1"/>
</dbReference>
<dbReference type="AlphaFoldDB" id="A0A565AR16"/>
<evidence type="ECO:0000256" key="2">
    <source>
        <dbReference type="ARBA" id="ARBA00022692"/>
    </source>
</evidence>
<evidence type="ECO:0000256" key="6">
    <source>
        <dbReference type="SAM" id="Phobius"/>
    </source>
</evidence>
<evidence type="ECO:0000313" key="8">
    <source>
        <dbReference type="EMBL" id="VVA90984.1"/>
    </source>
</evidence>
<dbReference type="PANTHER" id="PTHR21229:SF55">
    <property type="entry name" value="EXPRESSED PROTEIN-RELATED"/>
    <property type="match status" value="1"/>
</dbReference>
<dbReference type="EMBL" id="CABITT030000001">
    <property type="protein sequence ID" value="VVA90984.1"/>
    <property type="molecule type" value="Genomic_DNA"/>
</dbReference>
<accession>A0A565AR16</accession>
<evidence type="ECO:0000256" key="3">
    <source>
        <dbReference type="ARBA" id="ARBA00022729"/>
    </source>
</evidence>
<name>A0A565AR16_9BRAS</name>
<reference evidence="8" key="1">
    <citation type="submission" date="2019-07" db="EMBL/GenBank/DDBJ databases">
        <authorList>
            <person name="Dittberner H."/>
        </authorList>
    </citation>
    <scope>NUCLEOTIDE SEQUENCE [LARGE SCALE GENOMIC DNA]</scope>
</reference>
<organism evidence="8 9">
    <name type="scientific">Arabis nemorensis</name>
    <dbReference type="NCBI Taxonomy" id="586526"/>
    <lineage>
        <taxon>Eukaryota</taxon>
        <taxon>Viridiplantae</taxon>
        <taxon>Streptophyta</taxon>
        <taxon>Embryophyta</taxon>
        <taxon>Tracheophyta</taxon>
        <taxon>Spermatophyta</taxon>
        <taxon>Magnoliopsida</taxon>
        <taxon>eudicotyledons</taxon>
        <taxon>Gunneridae</taxon>
        <taxon>Pentapetalae</taxon>
        <taxon>rosids</taxon>
        <taxon>malvids</taxon>
        <taxon>Brassicales</taxon>
        <taxon>Brassicaceae</taxon>
        <taxon>Arabideae</taxon>
        <taxon>Arabis</taxon>
    </lineage>
</organism>
<dbReference type="OrthoDB" id="19932at2759"/>
<evidence type="ECO:0000313" key="9">
    <source>
        <dbReference type="Proteomes" id="UP000489600"/>
    </source>
</evidence>
<feature type="transmembrane region" description="Helical" evidence="6">
    <location>
        <begin position="234"/>
        <end position="254"/>
    </location>
</feature>
<feature type="domain" description="GOST seven transmembrane" evidence="7">
    <location>
        <begin position="31"/>
        <end position="233"/>
    </location>
</feature>
<feature type="transmembrane region" description="Helical" evidence="6">
    <location>
        <begin position="104"/>
        <end position="128"/>
    </location>
</feature>
<keyword evidence="5 6" id="KW-0472">Membrane</keyword>
<dbReference type="InterPro" id="IPR009637">
    <property type="entry name" value="GPR107/GPR108-like"/>
</dbReference>
<keyword evidence="9" id="KW-1185">Reference proteome</keyword>
<protein>
    <recommendedName>
        <fullName evidence="7">GOST seven transmembrane domain-containing protein</fullName>
    </recommendedName>
</protein>
<dbReference type="InterPro" id="IPR053937">
    <property type="entry name" value="GOST_TM"/>
</dbReference>
<dbReference type="Proteomes" id="UP000489600">
    <property type="component" value="Unassembled WGS sequence"/>
</dbReference>
<dbReference type="PANTHER" id="PTHR21229">
    <property type="entry name" value="LUNG SEVEN TRANSMEMBRANE RECEPTOR"/>
    <property type="match status" value="1"/>
</dbReference>
<comment type="subcellular location">
    <subcellularLocation>
        <location evidence="1">Membrane</location>
        <topology evidence="1">Multi-pass membrane protein</topology>
    </subcellularLocation>
</comment>
<keyword evidence="2 6" id="KW-0812">Transmembrane</keyword>
<evidence type="ECO:0000256" key="1">
    <source>
        <dbReference type="ARBA" id="ARBA00004141"/>
    </source>
</evidence>
<feature type="transmembrane region" description="Helical" evidence="6">
    <location>
        <begin position="208"/>
        <end position="228"/>
    </location>
</feature>